<keyword evidence="6" id="KW-0819">tRNA processing</keyword>
<dbReference type="SUPFAM" id="SSF55821">
    <property type="entry name" value="YrdC/RibB"/>
    <property type="match status" value="1"/>
</dbReference>
<comment type="subcellular location">
    <subcellularLocation>
        <location evidence="1">Cytoplasm</location>
    </subcellularLocation>
</comment>
<name>A0A4Z0V0A2_9BACT</name>
<dbReference type="GeneID" id="82150437"/>
<comment type="similarity">
    <text evidence="2">Belongs to the SUA5 family.</text>
</comment>
<dbReference type="EC" id="2.7.7.87" evidence="3"/>
<dbReference type="GO" id="GO:0003725">
    <property type="term" value="F:double-stranded RNA binding"/>
    <property type="evidence" value="ECO:0007669"/>
    <property type="project" value="InterPro"/>
</dbReference>
<dbReference type="GO" id="GO:0061710">
    <property type="term" value="F:L-threonylcarbamoyladenylate synthase"/>
    <property type="evidence" value="ECO:0007669"/>
    <property type="project" value="UniProtKB-EC"/>
</dbReference>
<dbReference type="InterPro" id="IPR006070">
    <property type="entry name" value="Sua5-like_dom"/>
</dbReference>
<comment type="caution">
    <text evidence="13">The sequence shown here is derived from an EMBL/GenBank/DDBJ whole genome shotgun (WGS) entry which is preliminary data.</text>
</comment>
<dbReference type="RefSeq" id="WP_135472229.1">
    <property type="nucleotide sequence ID" value="NZ_CASGTF010000067.1"/>
</dbReference>
<dbReference type="PROSITE" id="PS51163">
    <property type="entry name" value="YRDC"/>
    <property type="match status" value="1"/>
</dbReference>
<evidence type="ECO:0000256" key="2">
    <source>
        <dbReference type="ARBA" id="ARBA00007663"/>
    </source>
</evidence>
<evidence type="ECO:0000256" key="11">
    <source>
        <dbReference type="ARBA" id="ARBA00048366"/>
    </source>
</evidence>
<evidence type="ECO:0000256" key="9">
    <source>
        <dbReference type="ARBA" id="ARBA00022840"/>
    </source>
</evidence>
<dbReference type="GO" id="GO:0006450">
    <property type="term" value="P:regulation of translational fidelity"/>
    <property type="evidence" value="ECO:0007669"/>
    <property type="project" value="TreeGrafter"/>
</dbReference>
<evidence type="ECO:0000256" key="5">
    <source>
        <dbReference type="ARBA" id="ARBA00022679"/>
    </source>
</evidence>
<dbReference type="EMBL" id="SJSA01000002">
    <property type="protein sequence ID" value="TGG36492.1"/>
    <property type="molecule type" value="Genomic_DNA"/>
</dbReference>
<dbReference type="PANTHER" id="PTHR17490:SF16">
    <property type="entry name" value="THREONYLCARBAMOYL-AMP SYNTHASE"/>
    <property type="match status" value="1"/>
</dbReference>
<dbReference type="Proteomes" id="UP000297635">
    <property type="component" value="Unassembled WGS sequence"/>
</dbReference>
<dbReference type="Pfam" id="PF01300">
    <property type="entry name" value="Sua5_yciO_yrdC"/>
    <property type="match status" value="1"/>
</dbReference>
<keyword evidence="9" id="KW-0067">ATP-binding</keyword>
<evidence type="ECO:0000313" key="14">
    <source>
        <dbReference type="Proteomes" id="UP000297635"/>
    </source>
</evidence>
<dbReference type="GO" id="GO:0005524">
    <property type="term" value="F:ATP binding"/>
    <property type="evidence" value="ECO:0007669"/>
    <property type="project" value="UniProtKB-KW"/>
</dbReference>
<protein>
    <recommendedName>
        <fullName evidence="10">L-threonylcarbamoyladenylate synthase</fullName>
        <ecNumber evidence="3">2.7.7.87</ecNumber>
    </recommendedName>
    <alternativeName>
        <fullName evidence="10">L-threonylcarbamoyladenylate synthase</fullName>
    </alternativeName>
</protein>
<evidence type="ECO:0000256" key="1">
    <source>
        <dbReference type="ARBA" id="ARBA00004496"/>
    </source>
</evidence>
<evidence type="ECO:0000256" key="4">
    <source>
        <dbReference type="ARBA" id="ARBA00022490"/>
    </source>
</evidence>
<keyword evidence="14" id="KW-1185">Reference proteome</keyword>
<dbReference type="PANTHER" id="PTHR17490">
    <property type="entry name" value="SUA5"/>
    <property type="match status" value="1"/>
</dbReference>
<dbReference type="GO" id="GO:0008033">
    <property type="term" value="P:tRNA processing"/>
    <property type="evidence" value="ECO:0007669"/>
    <property type="project" value="UniProtKB-KW"/>
</dbReference>
<evidence type="ECO:0000256" key="3">
    <source>
        <dbReference type="ARBA" id="ARBA00012584"/>
    </source>
</evidence>
<keyword evidence="4" id="KW-0963">Cytoplasm</keyword>
<dbReference type="InterPro" id="IPR017945">
    <property type="entry name" value="DHBP_synth_RibB-like_a/b_dom"/>
</dbReference>
<organism evidence="13 14">
    <name type="scientific">Duncaniella freteri</name>
    <dbReference type="NCBI Taxonomy" id="2530391"/>
    <lineage>
        <taxon>Bacteria</taxon>
        <taxon>Pseudomonadati</taxon>
        <taxon>Bacteroidota</taxon>
        <taxon>Bacteroidia</taxon>
        <taxon>Bacteroidales</taxon>
        <taxon>Muribaculaceae</taxon>
        <taxon>Duncaniella</taxon>
    </lineage>
</organism>
<dbReference type="GO" id="GO:0000049">
    <property type="term" value="F:tRNA binding"/>
    <property type="evidence" value="ECO:0007669"/>
    <property type="project" value="TreeGrafter"/>
</dbReference>
<evidence type="ECO:0000259" key="12">
    <source>
        <dbReference type="PROSITE" id="PS51163"/>
    </source>
</evidence>
<dbReference type="AlphaFoldDB" id="A0A4Z0V0A2"/>
<dbReference type="GO" id="GO:0005737">
    <property type="term" value="C:cytoplasm"/>
    <property type="evidence" value="ECO:0007669"/>
    <property type="project" value="UniProtKB-SubCell"/>
</dbReference>
<keyword evidence="7" id="KW-0548">Nucleotidyltransferase</keyword>
<gene>
    <name evidence="13" type="ORF">EZ315_11610</name>
</gene>
<keyword evidence="8" id="KW-0547">Nucleotide-binding</keyword>
<feature type="domain" description="YrdC-like" evidence="12">
    <location>
        <begin position="8"/>
        <end position="194"/>
    </location>
</feature>
<evidence type="ECO:0000256" key="6">
    <source>
        <dbReference type="ARBA" id="ARBA00022694"/>
    </source>
</evidence>
<dbReference type="Gene3D" id="3.90.870.10">
    <property type="entry name" value="DHBP synthase"/>
    <property type="match status" value="1"/>
</dbReference>
<dbReference type="InterPro" id="IPR050156">
    <property type="entry name" value="TC-AMP_synthase_SUA5"/>
</dbReference>
<evidence type="ECO:0000256" key="7">
    <source>
        <dbReference type="ARBA" id="ARBA00022695"/>
    </source>
</evidence>
<reference evidence="13 14" key="1">
    <citation type="submission" date="2019-02" db="EMBL/GenBank/DDBJ databases">
        <title>Isolation and identification of novel species under the genus Muribaculum.</title>
        <authorList>
            <person name="Miyake S."/>
            <person name="Ding Y."/>
            <person name="Low A."/>
            <person name="Soh M."/>
            <person name="Seedorf H."/>
        </authorList>
    </citation>
    <scope>NUCLEOTIDE SEQUENCE [LARGE SCALE GENOMIC DNA]</scope>
    <source>
        <strain evidence="13 14">TLL-A3</strain>
    </source>
</reference>
<comment type="catalytic activity">
    <reaction evidence="11">
        <text>L-threonine + hydrogencarbonate + ATP = L-threonylcarbamoyladenylate + diphosphate + H2O</text>
        <dbReference type="Rhea" id="RHEA:36407"/>
        <dbReference type="ChEBI" id="CHEBI:15377"/>
        <dbReference type="ChEBI" id="CHEBI:17544"/>
        <dbReference type="ChEBI" id="CHEBI:30616"/>
        <dbReference type="ChEBI" id="CHEBI:33019"/>
        <dbReference type="ChEBI" id="CHEBI:57926"/>
        <dbReference type="ChEBI" id="CHEBI:73682"/>
        <dbReference type="EC" id="2.7.7.87"/>
    </reaction>
</comment>
<evidence type="ECO:0000256" key="10">
    <source>
        <dbReference type="ARBA" id="ARBA00029774"/>
    </source>
</evidence>
<evidence type="ECO:0000313" key="13">
    <source>
        <dbReference type="EMBL" id="TGG36492.1"/>
    </source>
</evidence>
<evidence type="ECO:0000256" key="8">
    <source>
        <dbReference type="ARBA" id="ARBA00022741"/>
    </source>
</evidence>
<keyword evidence="5" id="KW-0808">Transferase</keyword>
<proteinExistence type="inferred from homology"/>
<sequence>MNHHSEYNNDIEAAVEVMRRGGVIAYPTDTVWGIGCDAACAVAVRRIYEIKHRADSKALITLVADEDMLAGCIEGEIPQACLDYLRESDRPTTIVYPKGRNVASELLAEDGSIGIRITRDSYSNDLCRMLGGAVVSTSANISGEPAAKVYGDISKKILDSVDYVAFSGRDSVEALRPSRVVKLTEDGEIIVLRD</sequence>
<accession>A0A4Z0V0A2</accession>